<keyword evidence="1" id="KW-0418">Kinase</keyword>
<keyword evidence="2" id="KW-1185">Reference proteome</keyword>
<dbReference type="Pfam" id="PF03702">
    <property type="entry name" value="AnmK"/>
    <property type="match status" value="1"/>
</dbReference>
<dbReference type="InterPro" id="IPR005338">
    <property type="entry name" value="Anhydro_N_Ac-Mur_kinase"/>
</dbReference>
<evidence type="ECO:0000313" key="2">
    <source>
        <dbReference type="Proteomes" id="UP001204439"/>
    </source>
</evidence>
<accession>A0ABU4JFL9</accession>
<sequence length="352" mass="39579">MENQNFYAIGLMSGTSLDGLDICYVKFINRNSDWDFEILKCETIAYSVDWEDDLKNAIHFSSEKLLELNSEYGFYLGEKTQEFISKNNIRELDLISSHGHTVFHQPKNKFTLQIGDGRAIKIKTNKTVIYDFRSQDVLLGGNGAPLVPIGDELLFSEFDACLNLGGFSNISLKRDGKRIAFDICPLNIILNDLALKLGKKYDENGDFARSGNIDYELLNELDQLEFYQEKAPKSLGIEWVNAQILPLINDQKSEDLLATFTEHAAVQIAKIFEEFGIKNVLITGGGTYNSYLIEKIKAKTKTDIHIPTKETIEYKEALIFAFMGVLRSLNLHNILSSATGSLHDHSSGLVAD</sequence>
<name>A0ABU4JFL9_9FLAO</name>
<dbReference type="NCBIfam" id="NF007144">
    <property type="entry name" value="PRK09585.2-3"/>
    <property type="match status" value="1"/>
</dbReference>
<reference evidence="1 2" key="1">
    <citation type="submission" date="2023-11" db="EMBL/GenBank/DDBJ databases">
        <title>First isolation, identification, and characterization of non-pathogenic Epilithonimonas ginsengisoli isolated from diseased farmed rainbow trout (Oncorhynchus mykiss) in Chile.</title>
        <authorList>
            <person name="Miranda C.D."/>
            <person name="Irgang R."/>
            <person name="Concha C."/>
            <person name="Rojas R."/>
            <person name="Avendano R."/>
        </authorList>
    </citation>
    <scope>NUCLEOTIDE SEQUENCE [LARGE SCALE GENOMIC DNA]</scope>
    <source>
        <strain evidence="1 2">FP99</strain>
    </source>
</reference>
<dbReference type="PANTHER" id="PTHR30605">
    <property type="entry name" value="ANHYDRO-N-ACETYLMURAMIC ACID KINASE"/>
    <property type="match status" value="1"/>
</dbReference>
<dbReference type="EC" id="2.7.1.170" evidence="1"/>
<dbReference type="EMBL" id="JAMXLT020000008">
    <property type="protein sequence ID" value="MDW8548487.1"/>
    <property type="molecule type" value="Genomic_DNA"/>
</dbReference>
<dbReference type="Gene3D" id="3.30.420.40">
    <property type="match status" value="2"/>
</dbReference>
<keyword evidence="1" id="KW-0808">Transferase</keyword>
<gene>
    <name evidence="1" type="ORF">NG800_006175</name>
</gene>
<dbReference type="RefSeq" id="WP_086048047.1">
    <property type="nucleotide sequence ID" value="NZ_JAMXLT020000008.1"/>
</dbReference>
<dbReference type="InterPro" id="IPR043129">
    <property type="entry name" value="ATPase_NBD"/>
</dbReference>
<dbReference type="SUPFAM" id="SSF53067">
    <property type="entry name" value="Actin-like ATPase domain"/>
    <property type="match status" value="1"/>
</dbReference>
<protein>
    <submittedName>
        <fullName evidence="1">Anhydro-N-acetylmuramic acid kinase</fullName>
        <ecNumber evidence="1">2.7.1.170</ecNumber>
    </submittedName>
</protein>
<dbReference type="GO" id="GO:0016301">
    <property type="term" value="F:kinase activity"/>
    <property type="evidence" value="ECO:0007669"/>
    <property type="project" value="UniProtKB-KW"/>
</dbReference>
<proteinExistence type="predicted"/>
<evidence type="ECO:0000313" key="1">
    <source>
        <dbReference type="EMBL" id="MDW8548487.1"/>
    </source>
</evidence>
<dbReference type="Proteomes" id="UP001204439">
    <property type="component" value="Unassembled WGS sequence"/>
</dbReference>
<dbReference type="PANTHER" id="PTHR30605:SF0">
    <property type="entry name" value="ANHYDRO-N-ACETYLMURAMIC ACID KINASE"/>
    <property type="match status" value="1"/>
</dbReference>
<organism evidence="1 2">
    <name type="scientific">Epilithonimonas ginsengisoli</name>
    <dbReference type="NCBI Taxonomy" id="1245592"/>
    <lineage>
        <taxon>Bacteria</taxon>
        <taxon>Pseudomonadati</taxon>
        <taxon>Bacteroidota</taxon>
        <taxon>Flavobacteriia</taxon>
        <taxon>Flavobacteriales</taxon>
        <taxon>Weeksellaceae</taxon>
        <taxon>Chryseobacterium group</taxon>
        <taxon>Epilithonimonas</taxon>
    </lineage>
</organism>
<comment type="caution">
    <text evidence="1">The sequence shown here is derived from an EMBL/GenBank/DDBJ whole genome shotgun (WGS) entry which is preliminary data.</text>
</comment>